<dbReference type="CDD" id="cd00180">
    <property type="entry name" value="PKc"/>
    <property type="match status" value="1"/>
</dbReference>
<protein>
    <submittedName>
        <fullName evidence="2">Kinase-like domain-containing protein</fullName>
    </submittedName>
</protein>
<sequence length="496" mass="57113">MPWYFFPSKGICPDIISSHISKEFGPGASVESSPGKNAKNGELGYWINLANRPSSRTIEGLGKDVIRWEKEEWTRKRRQIFLRTQEDVIDRSYDNLQKTTRFLRRPVDDIANRCQWQVNGERFCDAPVNTVVQSIRPLGKGAVGEVDEVRVADADDFVIVNVGDVDVVERFVRKTVAISRHKRIAERDLKAVANEIASLRKIDVHPHIVKIIGSYQKKTVHRVDFVFQLTYPVGDEDLGGFFERMKTIYKRIPQVESVQREIMADWALGKVPYRDANIMERLWEATDEDLVLVIQYRLWLEKWYHCLASALAFMHLNNVHHKDIKPKNVIRRGEHIYFTDFSSARNFEDGQTTTTESFAQATRLFAAPEACNDGEGHRHGSKADIFSLGLLFVEMMTVHNGQDVNDLQEYIDGYNGFSDTYSTRQYWRVTDRFEPWFESHESGIGGSRAVFETCVKPMLALDKDQRPTAQEAKNIILEYFQGWRVMACPCKDSVDD</sequence>
<evidence type="ECO:0000259" key="1">
    <source>
        <dbReference type="PROSITE" id="PS50011"/>
    </source>
</evidence>
<dbReference type="PANTHER" id="PTHR44167">
    <property type="entry name" value="OVARIAN-SPECIFIC SERINE/THREONINE-PROTEIN KINASE LOK-RELATED"/>
    <property type="match status" value="1"/>
</dbReference>
<dbReference type="Gene3D" id="1.10.510.10">
    <property type="entry name" value="Transferase(Phosphotransferase) domain 1"/>
    <property type="match status" value="1"/>
</dbReference>
<dbReference type="GO" id="GO:0004674">
    <property type="term" value="F:protein serine/threonine kinase activity"/>
    <property type="evidence" value="ECO:0007669"/>
    <property type="project" value="TreeGrafter"/>
</dbReference>
<dbReference type="GO" id="GO:0044773">
    <property type="term" value="P:mitotic DNA damage checkpoint signaling"/>
    <property type="evidence" value="ECO:0007669"/>
    <property type="project" value="TreeGrafter"/>
</dbReference>
<proteinExistence type="predicted"/>
<keyword evidence="2" id="KW-0418">Kinase</keyword>
<dbReference type="AlphaFoldDB" id="A0A1Y1ZW70"/>
<dbReference type="InterPro" id="IPR000719">
    <property type="entry name" value="Prot_kinase_dom"/>
</dbReference>
<dbReference type="GO" id="GO:0005634">
    <property type="term" value="C:nucleus"/>
    <property type="evidence" value="ECO:0007669"/>
    <property type="project" value="TreeGrafter"/>
</dbReference>
<dbReference type="EMBL" id="MCFA01000032">
    <property type="protein sequence ID" value="ORY14513.1"/>
    <property type="molecule type" value="Genomic_DNA"/>
</dbReference>
<reference evidence="2 3" key="1">
    <citation type="submission" date="2016-07" db="EMBL/GenBank/DDBJ databases">
        <title>Pervasive Adenine N6-methylation of Active Genes in Fungi.</title>
        <authorList>
            <consortium name="DOE Joint Genome Institute"/>
            <person name="Mondo S.J."/>
            <person name="Dannebaum R.O."/>
            <person name="Kuo R.C."/>
            <person name="Labutti K."/>
            <person name="Haridas S."/>
            <person name="Kuo A."/>
            <person name="Salamov A."/>
            <person name="Ahrendt S.R."/>
            <person name="Lipzen A."/>
            <person name="Sullivan W."/>
            <person name="Andreopoulos W.B."/>
            <person name="Clum A."/>
            <person name="Lindquist E."/>
            <person name="Daum C."/>
            <person name="Ramamoorthy G.K."/>
            <person name="Gryganskyi A."/>
            <person name="Culley D."/>
            <person name="Magnuson J.K."/>
            <person name="James T.Y."/>
            <person name="O'Malley M.A."/>
            <person name="Stajich J.E."/>
            <person name="Spatafora J.W."/>
            <person name="Visel A."/>
            <person name="Grigoriev I.V."/>
        </authorList>
    </citation>
    <scope>NUCLEOTIDE SEQUENCE [LARGE SCALE GENOMIC DNA]</scope>
    <source>
        <strain evidence="2 3">CBS 115471</strain>
    </source>
</reference>
<dbReference type="STRING" id="1231657.A0A1Y1ZW70"/>
<accession>A0A1Y1ZW70</accession>
<comment type="caution">
    <text evidence="2">The sequence shown here is derived from an EMBL/GenBank/DDBJ whole genome shotgun (WGS) entry which is preliminary data.</text>
</comment>
<keyword evidence="2" id="KW-0808">Transferase</keyword>
<dbReference type="Gene3D" id="3.30.200.20">
    <property type="entry name" value="Phosphorylase Kinase, domain 1"/>
    <property type="match status" value="1"/>
</dbReference>
<dbReference type="PANTHER" id="PTHR44167:SF30">
    <property type="entry name" value="PHOSPHORYLASE KINASE"/>
    <property type="match status" value="1"/>
</dbReference>
<dbReference type="OrthoDB" id="4062651at2759"/>
<gene>
    <name evidence="2" type="ORF">BCR34DRAFT_612694</name>
</gene>
<keyword evidence="3" id="KW-1185">Reference proteome</keyword>
<evidence type="ECO:0000313" key="2">
    <source>
        <dbReference type="EMBL" id="ORY14513.1"/>
    </source>
</evidence>
<evidence type="ECO:0000313" key="3">
    <source>
        <dbReference type="Proteomes" id="UP000193144"/>
    </source>
</evidence>
<dbReference type="InterPro" id="IPR011009">
    <property type="entry name" value="Kinase-like_dom_sf"/>
</dbReference>
<dbReference type="SMART" id="SM00220">
    <property type="entry name" value="S_TKc"/>
    <property type="match status" value="1"/>
</dbReference>
<feature type="domain" description="Protein kinase" evidence="1">
    <location>
        <begin position="132"/>
        <end position="480"/>
    </location>
</feature>
<dbReference type="GO" id="GO:0005524">
    <property type="term" value="F:ATP binding"/>
    <property type="evidence" value="ECO:0007669"/>
    <property type="project" value="InterPro"/>
</dbReference>
<dbReference type="PROSITE" id="PS50011">
    <property type="entry name" value="PROTEIN_KINASE_DOM"/>
    <property type="match status" value="1"/>
</dbReference>
<organism evidence="2 3">
    <name type="scientific">Clohesyomyces aquaticus</name>
    <dbReference type="NCBI Taxonomy" id="1231657"/>
    <lineage>
        <taxon>Eukaryota</taxon>
        <taxon>Fungi</taxon>
        <taxon>Dikarya</taxon>
        <taxon>Ascomycota</taxon>
        <taxon>Pezizomycotina</taxon>
        <taxon>Dothideomycetes</taxon>
        <taxon>Pleosporomycetidae</taxon>
        <taxon>Pleosporales</taxon>
        <taxon>Lindgomycetaceae</taxon>
        <taxon>Clohesyomyces</taxon>
    </lineage>
</organism>
<dbReference type="Proteomes" id="UP000193144">
    <property type="component" value="Unassembled WGS sequence"/>
</dbReference>
<dbReference type="Pfam" id="PF00069">
    <property type="entry name" value="Pkinase"/>
    <property type="match status" value="1"/>
</dbReference>
<name>A0A1Y1ZW70_9PLEO</name>
<dbReference type="SUPFAM" id="SSF56112">
    <property type="entry name" value="Protein kinase-like (PK-like)"/>
    <property type="match status" value="1"/>
</dbReference>